<gene>
    <name evidence="1" type="ORF">HRQ87_16300</name>
</gene>
<dbReference type="Proteomes" id="UP000777935">
    <property type="component" value="Unassembled WGS sequence"/>
</dbReference>
<comment type="caution">
    <text evidence="1">The sequence shown here is derived from an EMBL/GenBank/DDBJ whole genome shotgun (WGS) entry which is preliminary data.</text>
</comment>
<proteinExistence type="predicted"/>
<reference evidence="1 2" key="1">
    <citation type="submission" date="2020-06" db="EMBL/GenBank/DDBJ databases">
        <title>Sulfitobacter algicola sp. nov., isolated from green algae.</title>
        <authorList>
            <person name="Wang C."/>
        </authorList>
    </citation>
    <scope>NUCLEOTIDE SEQUENCE [LARGE SCALE GENOMIC DNA]</scope>
    <source>
        <strain evidence="1 2">1151</strain>
    </source>
</reference>
<evidence type="ECO:0000313" key="1">
    <source>
        <dbReference type="EMBL" id="NSX56352.1"/>
    </source>
</evidence>
<sequence length="68" mass="7962">MTKLINLMGVARRLRDVSTNEDRAFEESEPLITRDELKKLFAVELEDTPQEMIKKSARFGIRARKQKI</sequence>
<accession>A0ABX2ITV1</accession>
<dbReference type="EMBL" id="JABUFE010000012">
    <property type="protein sequence ID" value="NSX56352.1"/>
    <property type="molecule type" value="Genomic_DNA"/>
</dbReference>
<evidence type="ECO:0000313" key="2">
    <source>
        <dbReference type="Proteomes" id="UP000777935"/>
    </source>
</evidence>
<keyword evidence="2" id="KW-1185">Reference proteome</keyword>
<organism evidence="1 2">
    <name type="scientific">Parasulfitobacter algicola</name>
    <dbReference type="NCBI Taxonomy" id="2614809"/>
    <lineage>
        <taxon>Bacteria</taxon>
        <taxon>Pseudomonadati</taxon>
        <taxon>Pseudomonadota</taxon>
        <taxon>Alphaproteobacteria</taxon>
        <taxon>Rhodobacterales</taxon>
        <taxon>Roseobacteraceae</taxon>
        <taxon>Parasulfitobacter</taxon>
    </lineage>
</organism>
<dbReference type="RefSeq" id="WP_174139508.1">
    <property type="nucleotide sequence ID" value="NZ_JABUFE010000012.1"/>
</dbReference>
<name>A0ABX2ITV1_9RHOB</name>
<protein>
    <submittedName>
        <fullName evidence="1">Uncharacterized protein</fullName>
    </submittedName>
</protein>